<dbReference type="GeneID" id="97141595"/>
<name>A0A1G7ZFE3_ANETH</name>
<dbReference type="GO" id="GO:0016799">
    <property type="term" value="F:hydrolase activity, hydrolyzing N-glycosyl compounds"/>
    <property type="evidence" value="ECO:0007669"/>
    <property type="project" value="TreeGrafter"/>
</dbReference>
<evidence type="ECO:0000313" key="4">
    <source>
        <dbReference type="EMBL" id="SDH07493.1"/>
    </source>
</evidence>
<dbReference type="EMBL" id="FNDE01000010">
    <property type="protein sequence ID" value="SDH07493.1"/>
    <property type="molecule type" value="Genomic_DNA"/>
</dbReference>
<dbReference type="GO" id="GO:0005829">
    <property type="term" value="C:cytosol"/>
    <property type="evidence" value="ECO:0007669"/>
    <property type="project" value="TreeGrafter"/>
</dbReference>
<sequence>MKRVCVFAGSNPGTHPEYKESAIQLGKELVKKGIELVYGGSNIGLMGTIANTVLEQGGTAIGVMPTNLFRGEVVHQNLTHLYEVKDMHERKAKMGELSDAFIALPGGYGTFEEIFEFVSWGQLGIHNKPVAVLNVEGYYNPLMEMIAKAVEGGFMPSTHKEFIICESDPIILLEKIRTYKPPVKTNKWSELEYNKNK</sequence>
<comment type="similarity">
    <text evidence="1 2">Belongs to the LOG family.</text>
</comment>
<keyword evidence="2" id="KW-0203">Cytokinin biosynthesis</keyword>
<keyword evidence="2" id="KW-0378">Hydrolase</keyword>
<evidence type="ECO:0000256" key="1">
    <source>
        <dbReference type="ARBA" id="ARBA00006763"/>
    </source>
</evidence>
<dbReference type="SUPFAM" id="SSF102405">
    <property type="entry name" value="MCP/YpsA-like"/>
    <property type="match status" value="1"/>
</dbReference>
<dbReference type="RefSeq" id="WP_057898824.1">
    <property type="nucleotide sequence ID" value="NZ_CP080764.1"/>
</dbReference>
<dbReference type="NCBIfam" id="TIGR00730">
    <property type="entry name" value="Rossman fold protein, TIGR00730 family"/>
    <property type="match status" value="1"/>
</dbReference>
<dbReference type="Pfam" id="PF03641">
    <property type="entry name" value="Lysine_decarbox"/>
    <property type="match status" value="1"/>
</dbReference>
<dbReference type="FunFam" id="3.40.50.450:FF:000012">
    <property type="entry name" value="LOG family protein YvdD"/>
    <property type="match status" value="1"/>
</dbReference>
<evidence type="ECO:0000256" key="2">
    <source>
        <dbReference type="RuleBase" id="RU363015"/>
    </source>
</evidence>
<dbReference type="InterPro" id="IPR005269">
    <property type="entry name" value="LOG"/>
</dbReference>
<evidence type="ECO:0000313" key="6">
    <source>
        <dbReference type="Proteomes" id="UP000826616"/>
    </source>
</evidence>
<dbReference type="GO" id="GO:0009691">
    <property type="term" value="P:cytokinin biosynthetic process"/>
    <property type="evidence" value="ECO:0007669"/>
    <property type="project" value="UniProtKB-UniRule"/>
</dbReference>
<reference evidence="4 5" key="1">
    <citation type="submission" date="2016-10" db="EMBL/GenBank/DDBJ databases">
        <authorList>
            <person name="de Groot N.N."/>
        </authorList>
    </citation>
    <scope>NUCLEOTIDE SEQUENCE [LARGE SCALE GENOMIC DNA]</scope>
    <source>
        <strain evidence="4 5">L 420-91</strain>
    </source>
</reference>
<reference evidence="3 6" key="2">
    <citation type="submission" date="2021-08" db="EMBL/GenBank/DDBJ databases">
        <title>Complete genome sequence of the strain Aneurinibacillus thermoaerophilus CCM 8960.</title>
        <authorList>
            <person name="Musilova J."/>
            <person name="Kourilova X."/>
            <person name="Pernicova I."/>
            <person name="Bezdicek M."/>
            <person name="Lengerova M."/>
            <person name="Obruca S."/>
            <person name="Sedlar K."/>
        </authorList>
    </citation>
    <scope>NUCLEOTIDE SEQUENCE [LARGE SCALE GENOMIC DNA]</scope>
    <source>
        <strain evidence="3 6">CCM 8960</strain>
    </source>
</reference>
<organism evidence="4 5">
    <name type="scientific">Aneurinibacillus thermoaerophilus</name>
    <dbReference type="NCBI Taxonomy" id="143495"/>
    <lineage>
        <taxon>Bacteria</taxon>
        <taxon>Bacillati</taxon>
        <taxon>Bacillota</taxon>
        <taxon>Bacilli</taxon>
        <taxon>Bacillales</taxon>
        <taxon>Paenibacillaceae</taxon>
        <taxon>Aneurinibacillus group</taxon>
        <taxon>Aneurinibacillus</taxon>
    </lineage>
</organism>
<gene>
    <name evidence="3" type="ORF">K3F53_09465</name>
    <name evidence="4" type="ORF">SAMN04489735_101075</name>
</gene>
<proteinExistence type="inferred from homology"/>
<dbReference type="Proteomes" id="UP000198956">
    <property type="component" value="Unassembled WGS sequence"/>
</dbReference>
<keyword evidence="6" id="KW-1185">Reference proteome</keyword>
<dbReference type="PANTHER" id="PTHR31223">
    <property type="entry name" value="LOG FAMILY PROTEIN YJL055W"/>
    <property type="match status" value="1"/>
</dbReference>
<dbReference type="InterPro" id="IPR031100">
    <property type="entry name" value="LOG_fam"/>
</dbReference>
<dbReference type="EC" id="3.2.2.n1" evidence="2"/>
<dbReference type="PANTHER" id="PTHR31223:SF70">
    <property type="entry name" value="LOG FAMILY PROTEIN YJL055W"/>
    <property type="match status" value="1"/>
</dbReference>
<dbReference type="Proteomes" id="UP000826616">
    <property type="component" value="Chromosome"/>
</dbReference>
<accession>A0A1G7ZFE3</accession>
<evidence type="ECO:0000313" key="5">
    <source>
        <dbReference type="Proteomes" id="UP000198956"/>
    </source>
</evidence>
<dbReference type="EMBL" id="CP080764">
    <property type="protein sequence ID" value="QYY44367.1"/>
    <property type="molecule type" value="Genomic_DNA"/>
</dbReference>
<dbReference type="Gene3D" id="3.40.50.450">
    <property type="match status" value="1"/>
</dbReference>
<protein>
    <recommendedName>
        <fullName evidence="2">Cytokinin riboside 5'-monophosphate phosphoribohydrolase</fullName>
        <ecNumber evidence="2">3.2.2.n1</ecNumber>
    </recommendedName>
</protein>
<dbReference type="AlphaFoldDB" id="A0A1G7ZFE3"/>
<evidence type="ECO:0000313" key="3">
    <source>
        <dbReference type="EMBL" id="QYY44367.1"/>
    </source>
</evidence>
<dbReference type="OrthoDB" id="9801098at2"/>